<dbReference type="Pfam" id="PF08545">
    <property type="entry name" value="ACP_syn_III"/>
    <property type="match status" value="1"/>
</dbReference>
<dbReference type="Gene3D" id="3.40.47.10">
    <property type="match status" value="1"/>
</dbReference>
<gene>
    <name evidence="5" type="ORF">V5R04_12665</name>
</gene>
<name>A0AAU7DUS6_9MICO</name>
<keyword evidence="1" id="KW-0808">Transferase</keyword>
<dbReference type="AlphaFoldDB" id="A0AAU7DUS6"/>
<dbReference type="InterPro" id="IPR013747">
    <property type="entry name" value="ACP_syn_III_C"/>
</dbReference>
<dbReference type="GO" id="GO:0044550">
    <property type="term" value="P:secondary metabolite biosynthetic process"/>
    <property type="evidence" value="ECO:0007669"/>
    <property type="project" value="TreeGrafter"/>
</dbReference>
<evidence type="ECO:0000259" key="4">
    <source>
        <dbReference type="Pfam" id="PF08545"/>
    </source>
</evidence>
<evidence type="ECO:0000256" key="1">
    <source>
        <dbReference type="ARBA" id="ARBA00022679"/>
    </source>
</evidence>
<dbReference type="InterPro" id="IPR013751">
    <property type="entry name" value="ACP_syn_III_N"/>
</dbReference>
<sequence>MPNVRNLKISGYGSYLPDNTVTFGDHTRYRITDDLTQLDMLCAAANQALAKAGITGADLDAVIGASAAGIQPIPCTAALVAEQIAPEGTAAAFDVNSTCTSMITAFDIASRYLADGTYKTILVTAGDVGTWFLNPGQKESFGLFSDCAVAFVLTTSDDPAQGIIASRQRTWPKHAHETEIRGGLSRLPAQVYADSDPADYLFDMNGRSALRSMIKVLPEFFGDFFEQTELTVSDFDLVIPHQASPALKLAMSRIGIPEDKYIDWFQDIGNMVSSSVGYVLVKCLEQGRVKRGDTVVLCGTAAGLTANALALRL</sequence>
<evidence type="ECO:0000256" key="2">
    <source>
        <dbReference type="ARBA" id="ARBA00023315"/>
    </source>
</evidence>
<proteinExistence type="predicted"/>
<accession>A0AAU7DUS6</accession>
<evidence type="ECO:0000313" key="5">
    <source>
        <dbReference type="EMBL" id="XBH21057.1"/>
    </source>
</evidence>
<protein>
    <submittedName>
        <fullName evidence="5">3-oxoacyl-[acyl-carrier-protein] synthase III C-terminal domain-containing protein</fullName>
    </submittedName>
</protein>
<dbReference type="GO" id="GO:0004315">
    <property type="term" value="F:3-oxoacyl-[acyl-carrier-protein] synthase activity"/>
    <property type="evidence" value="ECO:0007669"/>
    <property type="project" value="InterPro"/>
</dbReference>
<reference evidence="5" key="1">
    <citation type="submission" date="2024-02" db="EMBL/GenBank/DDBJ databases">
        <title>Tomenella chthoni gen. nov. sp. nov., a member of the family Jonesiaceae isolated from bat guano.</title>
        <authorList>
            <person name="Miller S.L."/>
            <person name="King J."/>
            <person name="Sankaranarayanan K."/>
            <person name="Lawson P.A."/>
        </authorList>
    </citation>
    <scope>NUCLEOTIDE SEQUENCE</scope>
    <source>
        <strain evidence="5">BS-20</strain>
    </source>
</reference>
<dbReference type="SUPFAM" id="SSF53901">
    <property type="entry name" value="Thiolase-like"/>
    <property type="match status" value="1"/>
</dbReference>
<feature type="domain" description="Beta-ketoacyl-[acyl-carrier-protein] synthase III N-terminal" evidence="4">
    <location>
        <begin position="93"/>
        <end position="169"/>
    </location>
</feature>
<feature type="domain" description="Beta-ketoacyl-[acyl-carrier-protein] synthase III C-terminal" evidence="3">
    <location>
        <begin position="226"/>
        <end position="312"/>
    </location>
</feature>
<dbReference type="PANTHER" id="PTHR34069">
    <property type="entry name" value="3-OXOACYL-[ACYL-CARRIER-PROTEIN] SYNTHASE 3"/>
    <property type="match status" value="1"/>
</dbReference>
<dbReference type="GO" id="GO:0006633">
    <property type="term" value="P:fatty acid biosynthetic process"/>
    <property type="evidence" value="ECO:0007669"/>
    <property type="project" value="InterPro"/>
</dbReference>
<keyword evidence="2" id="KW-0012">Acyltransferase</keyword>
<dbReference type="EMBL" id="CP146203">
    <property type="protein sequence ID" value="XBH21057.1"/>
    <property type="molecule type" value="Genomic_DNA"/>
</dbReference>
<organism evidence="5">
    <name type="scientific">Jonesiaceae bacterium BS-20</name>
    <dbReference type="NCBI Taxonomy" id="3120821"/>
    <lineage>
        <taxon>Bacteria</taxon>
        <taxon>Bacillati</taxon>
        <taxon>Actinomycetota</taxon>
        <taxon>Actinomycetes</taxon>
        <taxon>Micrococcales</taxon>
        <taxon>Jonesiaceae</taxon>
    </lineage>
</organism>
<dbReference type="Pfam" id="PF08541">
    <property type="entry name" value="ACP_syn_III_C"/>
    <property type="match status" value="1"/>
</dbReference>
<dbReference type="PANTHER" id="PTHR34069:SF2">
    <property type="entry name" value="BETA-KETOACYL-[ACYL-CARRIER-PROTEIN] SYNTHASE III"/>
    <property type="match status" value="1"/>
</dbReference>
<dbReference type="InterPro" id="IPR016039">
    <property type="entry name" value="Thiolase-like"/>
</dbReference>
<evidence type="ECO:0000259" key="3">
    <source>
        <dbReference type="Pfam" id="PF08541"/>
    </source>
</evidence>